<keyword evidence="1" id="KW-0472">Membrane</keyword>
<organism evidence="2 3">
    <name type="scientific">Aquariibacter albus</name>
    <dbReference type="NCBI Taxonomy" id="2759899"/>
    <lineage>
        <taxon>Bacteria</taxon>
        <taxon>Pseudomonadati</taxon>
        <taxon>Pseudomonadota</taxon>
        <taxon>Betaproteobacteria</taxon>
        <taxon>Burkholderiales</taxon>
        <taxon>Sphaerotilaceae</taxon>
        <taxon>Aquariibacter</taxon>
    </lineage>
</organism>
<keyword evidence="3" id="KW-1185">Reference proteome</keyword>
<gene>
    <name evidence="2" type="ORF">H4F90_10575</name>
</gene>
<dbReference type="RefSeq" id="WP_182664307.1">
    <property type="nucleotide sequence ID" value="NZ_JACIVI010000003.1"/>
</dbReference>
<comment type="caution">
    <text evidence="2">The sequence shown here is derived from an EMBL/GenBank/DDBJ whole genome shotgun (WGS) entry which is preliminary data.</text>
</comment>
<feature type="transmembrane region" description="Helical" evidence="1">
    <location>
        <begin position="42"/>
        <end position="61"/>
    </location>
</feature>
<dbReference type="AlphaFoldDB" id="A0A839HKT4"/>
<evidence type="ECO:0000256" key="1">
    <source>
        <dbReference type="SAM" id="Phobius"/>
    </source>
</evidence>
<sequence>MSLQPTPFRAALAGLFSALSWPLLWARFGGGPASSGQVELIVATLLLVALPAHLFVLGLGQGAAPGGRLDRALLLRIGAWLAAAALGLLLAPLIPQAAPAAA</sequence>
<dbReference type="Proteomes" id="UP000586093">
    <property type="component" value="Unassembled WGS sequence"/>
</dbReference>
<keyword evidence="1" id="KW-1133">Transmembrane helix</keyword>
<reference evidence="2 3" key="1">
    <citation type="submission" date="2020-08" db="EMBL/GenBank/DDBJ databases">
        <title>Aquariorum lacteus gen. nov., sp. nov., a new member of the family Comamonadaceae, isolated from freshwater aquarium.</title>
        <authorList>
            <person name="Chun S.-J."/>
        </authorList>
    </citation>
    <scope>NUCLEOTIDE SEQUENCE [LARGE SCALE GENOMIC DNA]</scope>
    <source>
        <strain evidence="2 3">SJAQ100</strain>
    </source>
</reference>
<feature type="transmembrane region" description="Helical" evidence="1">
    <location>
        <begin position="73"/>
        <end position="94"/>
    </location>
</feature>
<protein>
    <submittedName>
        <fullName evidence="2">Uncharacterized protein</fullName>
    </submittedName>
</protein>
<keyword evidence="1" id="KW-0812">Transmembrane</keyword>
<evidence type="ECO:0000313" key="2">
    <source>
        <dbReference type="EMBL" id="MBB1162426.1"/>
    </source>
</evidence>
<proteinExistence type="predicted"/>
<dbReference type="EMBL" id="JACIVI010000003">
    <property type="protein sequence ID" value="MBB1162426.1"/>
    <property type="molecule type" value="Genomic_DNA"/>
</dbReference>
<evidence type="ECO:0000313" key="3">
    <source>
        <dbReference type="Proteomes" id="UP000586093"/>
    </source>
</evidence>
<accession>A0A839HKT4</accession>
<name>A0A839HKT4_9BURK</name>